<evidence type="ECO:0000259" key="4">
    <source>
        <dbReference type="Pfam" id="PF18912"/>
    </source>
</evidence>
<evidence type="ECO:0000313" key="5">
    <source>
        <dbReference type="EMBL" id="UWZ85719.1"/>
    </source>
</evidence>
<dbReference type="Pfam" id="PF00156">
    <property type="entry name" value="Pribosyltran"/>
    <property type="match status" value="1"/>
</dbReference>
<dbReference type="Pfam" id="PF18912">
    <property type="entry name" value="DZR_2"/>
    <property type="match status" value="1"/>
</dbReference>
<dbReference type="KEGG" id="orp:MOP44_07175"/>
<dbReference type="PANTHER" id="PTHR47505:SF1">
    <property type="entry name" value="DNA UTILIZATION PROTEIN YHGH"/>
    <property type="match status" value="1"/>
</dbReference>
<organism evidence="5 6">
    <name type="scientific">Occallatibacter riparius</name>
    <dbReference type="NCBI Taxonomy" id="1002689"/>
    <lineage>
        <taxon>Bacteria</taxon>
        <taxon>Pseudomonadati</taxon>
        <taxon>Acidobacteriota</taxon>
        <taxon>Terriglobia</taxon>
        <taxon>Terriglobales</taxon>
        <taxon>Acidobacteriaceae</taxon>
        <taxon>Occallatibacter</taxon>
    </lineage>
</organism>
<accession>A0A9J7BSY1</accession>
<dbReference type="Proteomes" id="UP001059380">
    <property type="component" value="Chromosome"/>
</dbReference>
<dbReference type="SUPFAM" id="SSF53271">
    <property type="entry name" value="PRTase-like"/>
    <property type="match status" value="1"/>
</dbReference>
<dbReference type="AlphaFoldDB" id="A0A9J7BSY1"/>
<evidence type="ECO:0000313" key="6">
    <source>
        <dbReference type="Proteomes" id="UP001059380"/>
    </source>
</evidence>
<evidence type="ECO:0000256" key="1">
    <source>
        <dbReference type="ARBA" id="ARBA00008007"/>
    </source>
</evidence>
<dbReference type="InterPro" id="IPR000836">
    <property type="entry name" value="PRTase_dom"/>
</dbReference>
<protein>
    <submittedName>
        <fullName evidence="5">ComF family protein</fullName>
    </submittedName>
</protein>
<gene>
    <name evidence="5" type="ORF">MOP44_07175</name>
</gene>
<dbReference type="RefSeq" id="WP_260795313.1">
    <property type="nucleotide sequence ID" value="NZ_CP093313.1"/>
</dbReference>
<feature type="compositionally biased region" description="Polar residues" evidence="2">
    <location>
        <begin position="316"/>
        <end position="329"/>
    </location>
</feature>
<feature type="domain" description="Double zinc ribbon" evidence="4">
    <location>
        <begin position="35"/>
        <end position="95"/>
    </location>
</feature>
<feature type="domain" description="Phosphoribosyltransferase" evidence="3">
    <location>
        <begin position="224"/>
        <end position="275"/>
    </location>
</feature>
<feature type="compositionally biased region" description="Basic and acidic residues" evidence="2">
    <location>
        <begin position="289"/>
        <end position="298"/>
    </location>
</feature>
<keyword evidence="6" id="KW-1185">Reference proteome</keyword>
<reference evidence="5" key="1">
    <citation type="submission" date="2021-04" db="EMBL/GenBank/DDBJ databases">
        <title>Phylogenetic analysis of Acidobacteriaceae.</title>
        <authorList>
            <person name="Qiu L."/>
            <person name="Zhang Q."/>
        </authorList>
    </citation>
    <scope>NUCLEOTIDE SEQUENCE</scope>
    <source>
        <strain evidence="5">DSM 25168</strain>
    </source>
</reference>
<comment type="similarity">
    <text evidence="1">Belongs to the ComF/GntX family.</text>
</comment>
<dbReference type="Gene3D" id="3.40.50.2020">
    <property type="match status" value="1"/>
</dbReference>
<sequence>MTFDVPSAAESASRTSAWRAVVRVLRSPLDAAGSALFPSCCALCGSPLPRLSSVPICDVCWVEMPALSGVACVRCGDPLPSAEEARPRDGMCRACFNVPPDFERAVAYGVYEERMREAIHALKYDRLHPAARRLGGMLAQAILKLNGVAPAELLVIPVPLHRSKKKERGFNQALALAEYAIAALKSTRPEWKLKLETKALLRARLTKSQAGLTTRQRRLNMRAVFEVADTGAVNGRDVLLVDDILTTGATARSAARALKRAGAKSVWVATLARAGRAFPMSAARDIEAGKFDDTDKTGTHGTSTVEITGGPGTLDTPANANEHSSSEVI</sequence>
<name>A0A9J7BSY1_9BACT</name>
<proteinExistence type="inferred from homology"/>
<dbReference type="InterPro" id="IPR044005">
    <property type="entry name" value="DZR_2"/>
</dbReference>
<evidence type="ECO:0000259" key="3">
    <source>
        <dbReference type="Pfam" id="PF00156"/>
    </source>
</evidence>
<feature type="region of interest" description="Disordered" evidence="2">
    <location>
        <begin position="289"/>
        <end position="329"/>
    </location>
</feature>
<dbReference type="EMBL" id="CP093313">
    <property type="protein sequence ID" value="UWZ85719.1"/>
    <property type="molecule type" value="Genomic_DNA"/>
</dbReference>
<dbReference type="InterPro" id="IPR029057">
    <property type="entry name" value="PRTase-like"/>
</dbReference>
<evidence type="ECO:0000256" key="2">
    <source>
        <dbReference type="SAM" id="MobiDB-lite"/>
    </source>
</evidence>
<dbReference type="CDD" id="cd06223">
    <property type="entry name" value="PRTases_typeI"/>
    <property type="match status" value="1"/>
</dbReference>
<dbReference type="InterPro" id="IPR051910">
    <property type="entry name" value="ComF/GntX_DNA_util-trans"/>
</dbReference>
<dbReference type="PANTHER" id="PTHR47505">
    <property type="entry name" value="DNA UTILIZATION PROTEIN YHGH"/>
    <property type="match status" value="1"/>
</dbReference>